<evidence type="ECO:0000259" key="5">
    <source>
        <dbReference type="SMART" id="SM00563"/>
    </source>
</evidence>
<evidence type="ECO:0000313" key="6">
    <source>
        <dbReference type="EMBL" id="GLQ25704.1"/>
    </source>
</evidence>
<dbReference type="Pfam" id="PF01553">
    <property type="entry name" value="Acyltransferase"/>
    <property type="match status" value="1"/>
</dbReference>
<dbReference type="SUPFAM" id="SSF69593">
    <property type="entry name" value="Glycerol-3-phosphate (1)-acyltransferase"/>
    <property type="match status" value="1"/>
</dbReference>
<gene>
    <name evidence="6" type="ORF">GCM10007927_05070</name>
</gene>
<dbReference type="CDD" id="cd07989">
    <property type="entry name" value="LPLAT_AGPAT-like"/>
    <property type="match status" value="1"/>
</dbReference>
<dbReference type="GO" id="GO:0016746">
    <property type="term" value="F:acyltransferase activity"/>
    <property type="evidence" value="ECO:0007669"/>
    <property type="project" value="UniProtKB-KW"/>
</dbReference>
<reference evidence="6" key="1">
    <citation type="journal article" date="2014" name="Int. J. Syst. Evol. Microbiol.">
        <title>Complete genome of a new Firmicutes species belonging to the dominant human colonic microbiota ('Ruminococcus bicirculans') reveals two chromosomes and a selective capacity to utilize plant glucans.</title>
        <authorList>
            <consortium name="NISC Comparative Sequencing Program"/>
            <person name="Wegmann U."/>
            <person name="Louis P."/>
            <person name="Goesmann A."/>
            <person name="Henrissat B."/>
            <person name="Duncan S.H."/>
            <person name="Flint H.J."/>
        </authorList>
    </citation>
    <scope>NUCLEOTIDE SEQUENCE</scope>
    <source>
        <strain evidence="6">NBRC 109915</strain>
    </source>
</reference>
<dbReference type="PANTHER" id="PTHR10434">
    <property type="entry name" value="1-ACYL-SN-GLYCEROL-3-PHOSPHATE ACYLTRANSFERASE"/>
    <property type="match status" value="1"/>
</dbReference>
<dbReference type="SMART" id="SM00563">
    <property type="entry name" value="PlsC"/>
    <property type="match status" value="1"/>
</dbReference>
<keyword evidence="2" id="KW-0808">Transferase</keyword>
<evidence type="ECO:0000256" key="2">
    <source>
        <dbReference type="ARBA" id="ARBA00022679"/>
    </source>
</evidence>
<feature type="transmembrane region" description="Helical" evidence="4">
    <location>
        <begin position="7"/>
        <end position="31"/>
    </location>
</feature>
<protein>
    <submittedName>
        <fullName evidence="6">1-acyl-sn-glycerol-3-phosphate acyltransferase</fullName>
    </submittedName>
</protein>
<evidence type="ECO:0000256" key="1">
    <source>
        <dbReference type="ARBA" id="ARBA00005189"/>
    </source>
</evidence>
<reference evidence="6" key="2">
    <citation type="submission" date="2023-01" db="EMBL/GenBank/DDBJ databases">
        <title>Draft genome sequence of Sulfitobacter pacificus strain NBRC 109915.</title>
        <authorList>
            <person name="Sun Q."/>
            <person name="Mori K."/>
        </authorList>
    </citation>
    <scope>NUCLEOTIDE SEQUENCE</scope>
    <source>
        <strain evidence="6">NBRC 109915</strain>
    </source>
</reference>
<keyword evidence="4" id="KW-0812">Transmembrane</keyword>
<dbReference type="EMBL" id="BSNL01000001">
    <property type="protein sequence ID" value="GLQ25704.1"/>
    <property type="molecule type" value="Genomic_DNA"/>
</dbReference>
<evidence type="ECO:0000313" key="7">
    <source>
        <dbReference type="Proteomes" id="UP001161388"/>
    </source>
</evidence>
<dbReference type="Proteomes" id="UP001161388">
    <property type="component" value="Unassembled WGS sequence"/>
</dbReference>
<accession>A0ABQ5VEY8</accession>
<name>A0ABQ5VEY8_9RHOB</name>
<feature type="domain" description="Phospholipid/glycerol acyltransferase" evidence="5">
    <location>
        <begin position="70"/>
        <end position="184"/>
    </location>
</feature>
<dbReference type="PANTHER" id="PTHR10434:SF40">
    <property type="entry name" value="1-ACYL-SN-GLYCEROL-3-PHOSPHATE ACYLTRANSFERASE"/>
    <property type="match status" value="1"/>
</dbReference>
<organism evidence="6 7">
    <name type="scientific">Sulfitobacter pacificus</name>
    <dbReference type="NCBI Taxonomy" id="1499314"/>
    <lineage>
        <taxon>Bacteria</taxon>
        <taxon>Pseudomonadati</taxon>
        <taxon>Pseudomonadota</taxon>
        <taxon>Alphaproteobacteria</taxon>
        <taxon>Rhodobacterales</taxon>
        <taxon>Roseobacteraceae</taxon>
        <taxon>Sulfitobacter</taxon>
    </lineage>
</organism>
<dbReference type="InterPro" id="IPR002123">
    <property type="entry name" value="Plipid/glycerol_acylTrfase"/>
</dbReference>
<evidence type="ECO:0000256" key="3">
    <source>
        <dbReference type="ARBA" id="ARBA00023315"/>
    </source>
</evidence>
<comment type="pathway">
    <text evidence="1">Lipid metabolism.</text>
</comment>
<sequence>MLQWIRSFVFIIQATIAMPVIGLLFAPWAMFSKTGAYTACKTYAAWCMWTARWLIGLRCEIRGQVPDGEVLIAAKHQSFLDILMIFHALPRAKFIMKREILWTPVIGQYTKRMEMIAVDRGKRGKAISKMMEDVNAGRIEPGQIVIYSQGTRVAPGAHVPYKVGTAVLYTQLNQPCIPVSTNAGYFWPRRGLYRRPGVAVVEFLPAIAPGLRKDVFMKQLEETVETASNALLHEGGWRENA</sequence>
<dbReference type="RefSeq" id="WP_284370252.1">
    <property type="nucleotide sequence ID" value="NZ_BAABWP010000003.1"/>
</dbReference>
<keyword evidence="3 6" id="KW-0012">Acyltransferase</keyword>
<proteinExistence type="predicted"/>
<keyword evidence="7" id="KW-1185">Reference proteome</keyword>
<keyword evidence="4" id="KW-0472">Membrane</keyword>
<keyword evidence="4" id="KW-1133">Transmembrane helix</keyword>
<comment type="caution">
    <text evidence="6">The sequence shown here is derived from an EMBL/GenBank/DDBJ whole genome shotgun (WGS) entry which is preliminary data.</text>
</comment>
<evidence type="ECO:0000256" key="4">
    <source>
        <dbReference type="SAM" id="Phobius"/>
    </source>
</evidence>